<dbReference type="Ensembl" id="ENSSGRT00000002495.1">
    <property type="protein sequence ID" value="ENSSGRP00000002279.1"/>
    <property type="gene ID" value="ENSSGRG00000001426.1"/>
</dbReference>
<comment type="domain">
    <text evidence="3">The ITPR1 structure has a large solenoid CY assembly built around the central helical bundle made of the C-terminal domains from four ITPR1 subunits. The solenoid scaffold includes domains responsible for binding of ligands and regulatory proteins and is connected via an allosteric nexus at the cytosolic-membrane interface to the transmembrane channel assembly. Six transmembrane helices from each subunit form the central ion-conduction pore.</text>
</comment>
<comment type="subcellular location">
    <subcellularLocation>
        <location evidence="3">Endoplasmic reticulum membrane</location>
        <topology evidence="3">Multi-pass membrane protein</topology>
    </subcellularLocation>
</comment>
<keyword evidence="3" id="KW-0675">Receptor</keyword>
<comment type="function">
    <text evidence="3">Receptor for inositol 1,4,5-trisphosphate, a second messenger that mediates the release of intracellular calcium.</text>
</comment>
<evidence type="ECO:0000259" key="4">
    <source>
        <dbReference type="PROSITE" id="PS50919"/>
    </source>
</evidence>
<keyword evidence="3" id="KW-1071">Ligand-gated ion channel</keyword>
<comment type="similarity">
    <text evidence="3">Belongs to the InsP3 receptor family.</text>
</comment>
<dbReference type="InterPro" id="IPR015925">
    <property type="entry name" value="Ryanodine_IP3_receptor"/>
</dbReference>
<organism evidence="5 6">
    <name type="scientific">Sinocyclocheilus grahami</name>
    <name type="common">Dianchi golden-line fish</name>
    <name type="synonym">Barbus grahami</name>
    <dbReference type="NCBI Taxonomy" id="75366"/>
    <lineage>
        <taxon>Eukaryota</taxon>
        <taxon>Metazoa</taxon>
        <taxon>Chordata</taxon>
        <taxon>Craniata</taxon>
        <taxon>Vertebrata</taxon>
        <taxon>Euteleostomi</taxon>
        <taxon>Actinopterygii</taxon>
        <taxon>Neopterygii</taxon>
        <taxon>Teleostei</taxon>
        <taxon>Ostariophysi</taxon>
        <taxon>Cypriniformes</taxon>
        <taxon>Cyprinidae</taxon>
        <taxon>Cyprininae</taxon>
        <taxon>Sinocyclocheilus</taxon>
    </lineage>
</organism>
<protein>
    <recommendedName>
        <fullName evidence="3">Inositol 1,4,5-trisphosphate receptor</fullName>
    </recommendedName>
</protein>
<keyword evidence="3" id="KW-0109">Calcium transport</keyword>
<dbReference type="GO" id="GO:0005220">
    <property type="term" value="F:inositol 1,4,5-trisphosphate-gated calcium channel activity"/>
    <property type="evidence" value="ECO:0007669"/>
    <property type="project" value="UniProtKB-UniRule"/>
</dbReference>
<keyword evidence="3" id="KW-0407">Ion channel</keyword>
<dbReference type="OMA" id="KICHIAD"/>
<reference evidence="5" key="1">
    <citation type="submission" date="2025-08" db="UniProtKB">
        <authorList>
            <consortium name="Ensembl"/>
        </authorList>
    </citation>
    <scope>IDENTIFICATION</scope>
</reference>
<dbReference type="Gene3D" id="2.80.10.50">
    <property type="match status" value="1"/>
</dbReference>
<keyword evidence="3" id="KW-0106">Calcium</keyword>
<dbReference type="InterPro" id="IPR036300">
    <property type="entry name" value="MIR_dom_sf"/>
</dbReference>
<reference evidence="5" key="2">
    <citation type="submission" date="2025-09" db="UniProtKB">
        <authorList>
            <consortium name="Ensembl"/>
        </authorList>
    </citation>
    <scope>IDENTIFICATION</scope>
</reference>
<dbReference type="InterPro" id="IPR014821">
    <property type="entry name" value="Ins145_P3_rcpt"/>
</dbReference>
<sequence>AIAPPSPDCLFKLCPMNRYSAQKQFWKAAKPGGNSTTDTVLLNKLHHAADLEKKQNESENRKLLGTVIQYGNVIQLLHLKSNKYLTVNKRLPALLEKNAMRVTLDSAGNEGSWFYIQPFYKLRSIGDSVSEKTHSLNKNCIINAFTVTYCQFKASLLNSVKL</sequence>
<keyword evidence="3" id="KW-0406">Ion transport</keyword>
<dbReference type="GO" id="GO:0051209">
    <property type="term" value="P:release of sequestered calcium ion into cytosol"/>
    <property type="evidence" value="ECO:0007669"/>
    <property type="project" value="UniProtKB-UniRule"/>
</dbReference>
<comment type="subunit">
    <text evidence="3">Homotetramer.</text>
</comment>
<dbReference type="Proteomes" id="UP000472262">
    <property type="component" value="Unassembled WGS sequence"/>
</dbReference>
<dbReference type="InParanoid" id="A0A672JX95"/>
<keyword evidence="3" id="KW-0256">Endoplasmic reticulum</keyword>
<dbReference type="PANTHER" id="PTHR45816">
    <property type="entry name" value="MIR DOMAIN-CONTAINING PROTEIN"/>
    <property type="match status" value="1"/>
</dbReference>
<dbReference type="InterPro" id="IPR016093">
    <property type="entry name" value="MIR_motif"/>
</dbReference>
<evidence type="ECO:0000256" key="1">
    <source>
        <dbReference type="ARBA" id="ARBA00022737"/>
    </source>
</evidence>
<dbReference type="SUPFAM" id="SSF82109">
    <property type="entry name" value="MIR domain"/>
    <property type="match status" value="1"/>
</dbReference>
<dbReference type="PANTHER" id="PTHR45816:SF2">
    <property type="entry name" value="INOSITOL 1,4,5-TRISPHOSPHATE RECEPTOR"/>
    <property type="match status" value="1"/>
</dbReference>
<name>A0A672JX95_SINGR</name>
<feature type="domain" description="MIR" evidence="4">
    <location>
        <begin position="65"/>
        <end position="119"/>
    </location>
</feature>
<evidence type="ECO:0000313" key="6">
    <source>
        <dbReference type="Proteomes" id="UP000472262"/>
    </source>
</evidence>
<comment type="catalytic activity">
    <reaction evidence="2">
        <text>Ca(2+)(in) = Ca(2+)(out)</text>
        <dbReference type="Rhea" id="RHEA:29671"/>
        <dbReference type="ChEBI" id="CHEBI:29108"/>
    </reaction>
</comment>
<proteinExistence type="inferred from homology"/>
<accession>A0A672JX95</accession>
<dbReference type="PROSITE" id="PS50919">
    <property type="entry name" value="MIR"/>
    <property type="match status" value="1"/>
</dbReference>
<dbReference type="AlphaFoldDB" id="A0A672JX95"/>
<dbReference type="SMART" id="SM00472">
    <property type="entry name" value="MIR"/>
    <property type="match status" value="1"/>
</dbReference>
<dbReference type="Pfam" id="PF08709">
    <property type="entry name" value="Ins145_P3_rec"/>
    <property type="match status" value="1"/>
</dbReference>
<keyword evidence="3" id="KW-0813">Transport</keyword>
<dbReference type="InterPro" id="IPR000493">
    <property type="entry name" value="InsP3_rcpt"/>
</dbReference>
<dbReference type="PRINTS" id="PR00779">
    <property type="entry name" value="INSP3RECEPTR"/>
</dbReference>
<keyword evidence="6" id="KW-1185">Reference proteome</keyword>
<evidence type="ECO:0000256" key="3">
    <source>
        <dbReference type="RuleBase" id="RU368044"/>
    </source>
</evidence>
<dbReference type="GO" id="GO:0005789">
    <property type="term" value="C:endoplasmic reticulum membrane"/>
    <property type="evidence" value="ECO:0007669"/>
    <property type="project" value="UniProtKB-SubCell"/>
</dbReference>
<keyword evidence="1" id="KW-0677">Repeat</keyword>
<evidence type="ECO:0000313" key="5">
    <source>
        <dbReference type="Ensembl" id="ENSSGRP00000002279.1"/>
    </source>
</evidence>
<evidence type="ECO:0000256" key="2">
    <source>
        <dbReference type="ARBA" id="ARBA00036634"/>
    </source>
</evidence>
<keyword evidence="3" id="KW-0472">Membrane</keyword>
<dbReference type="GO" id="GO:0070679">
    <property type="term" value="F:inositol 1,4,5 trisphosphate binding"/>
    <property type="evidence" value="ECO:0007669"/>
    <property type="project" value="UniProtKB-UniRule"/>
</dbReference>
<keyword evidence="3" id="KW-0107">Calcium channel</keyword>